<feature type="domain" description="Carrier" evidence="5">
    <location>
        <begin position="1035"/>
        <end position="1110"/>
    </location>
</feature>
<dbReference type="RefSeq" id="WP_155317299.1">
    <property type="nucleotide sequence ID" value="NZ_AP021874.1"/>
</dbReference>
<dbReference type="GO" id="GO:0008897">
    <property type="term" value="F:holo-[acyl-carrier-protein] synthase activity"/>
    <property type="evidence" value="ECO:0007669"/>
    <property type="project" value="InterPro"/>
</dbReference>
<sequence length="2684" mass="289396">MTHRSSPPAIAVIGLACRYPDASTPRELWENVLARRRQFRRIPDCRLPLADYYDADKKAPDKTYGRQVAVIDGFDFDWAGRRIPFSTIRTTDIVHWLALDTSLAAVADAGYTRETLPGRRTGVIVGNTLTGEQTRSNTMRLRWPFVRRALEAAARAQGMDARQIHRLIRTLKAHYTGVFPPVDEDTLAGGLSNTIAGRICNHLNLMGGGFTVDGACSSSLLAVAHAAARMVDRDLDLAIVGGVDISLDPFELVGFAKTGALTDGDMTVYDRGGKGFIPGEGCGFLVLKPLAAARRDGNRVYAVINGWGISSDGGGSGITAPSAAGQALALERAYRQAPHDIEALDFIEGHGTGTTVGDRTELEAIARVLGGTPVPRGQLRPCGITSLKSIIGHTKAASGIGGLIKAVMAVNRRVVPPTAACSDPHQAFDSAARRLYPVRHGRRVPAHKQLTAGVSAMGFGGINCHLTLVSGDAPDDRLEPALEERMLLAHAQESELMVLGAAGQAGMLKTIADLVTAADGISIAELADLSAETSRRVPPDASIRAAIVAGHPDDLIDRLDRLAAFLRDEKRADDRRTMALGADIWLGTGTASPRIGFLFPGQGSQQLNMARTLADRFPWARSLVRQADGITREIGGIPIGRLVFRDTDRASGPEELDRWFRALARTEHAQPAICLASMLWLGFLTRLGVRPAAVGGHSLGELTACYCAGVFDADTLLEFAARRGQAMSAAGDAPGAMVSLRCDETTAMALIPDVDGYLTVANLNSPRQTVLSGELAAVDAMARIAREKGVEARKLPVSNAFHSRLCEAAARQVAGFDLLSRAMEEPACPVFSSVTGAVLKSGLPLSEHFSRQIRSQVDFIGLVGEMAQACDLIVELGPGRVLTGLAGDIVGEAGPACLPVEGRAGGFSDLHRVLGAMFAHGVPMNWEALFENRLIRPFVPADQKSFVVNPCETLPRNEGGDAGVEPIPTDPTTTILADAFAGVPEALVSRYLDSRGGFLNRVVQADLAYWDPDARPEDDAGKGPAATLVGGDAPEAAQVILFRMVSDLTGFSAETLSRDSRLLDDLNLDSIKAGDLIAGFARTCGVSFPDPALLANAALGELADAAQRLQDDLPGAGGQPVVDRADLGKRLVALVSDTTGFPAESIELSMRLLDDLNLDSIKAGDLIVRLAGDAGLSDPVDATSLANASLARVVDRIAAGLESLPAPAAAPPDALTELLEQATRITGFSDDALDPDLPVEQGLHMGPDKLETLVRQTARAMGIQAHVDIEPMLTRSLRQISAILSRMAAEQHGAGDGGTVAGPKAAAGRPSWVRNFSMDLVKTPYPSFPDNWRMRSENDWQKARVLILHSEDSADVASALGRHFFQRGAATRVRAFDADAVEKDVRDPAFSHLVAILPKNDHREKDRSALLRRMIRMRASVASLPPAASAPRRRTTVAWVQFGGGFFGRKPRFARLDRCGALALAASLHLERADLRVRVVDFCPALPAETIALETLAETITQDSFAAVGYDLDQTRRTFMPRLAQPAAYRKRDLRWSGDDVILVTGGARGITALCALAVARETGVPMALVGRTPHPDQAPGASGAREIRTLLDKYAALGLPVDYFSCDMASRDAVAQMLADVAGRFGPVTGIIHGAGLNRPRLTGRVNPEQAYAETAPKVLGLLHLLDALQAKPPKLILGMGSIIGITGMPGNGWYGFSNETMDIALRGFCADHPRTQAATVAYSIWRDEGMGARMGSVDLLRDKGIDAIPTDEGVARFLRIFTHDPGRRQTVVTARMAGLDTWQQVLPGLPREWRFLENRSYLSPGVEAVFSTRLSLETDPYLKDHHFQGSYLFPTVFGLEAMAQAALYLCGRTKLSRVQFRDVRLLRPITVDAETGADITVHARLAEAAAGGETVVHAGIVKQGTGVQSDFFAATLVFDAAGSASVETVALPAASMALVPQTDLYRPSLLFQGPRFQRIRTVWDIRTSGAEAGTALLSSERVPEDRLQTPVFGEAKPTRLCLGDPFFTDTLLQSAALLVPQDTSLPVSIDRMDLFPGFFSAAASARVRVELMEQEDRDLIYRVAAVGDNGTQMAVLNGYRLRILKHHDDYPTVADLVFPEDRDRRLVGDALDEACRRLSVTSPPLELACLPGIHDMPVDQRHREEAPLMERALSAAAERHGVAPLPLAVRWQDNGKPVVADVPAPVLDISLTHEDRTCLCVCGPGPVGCDLAAVTPRDRKAWVGLLGARRIELLDTLIDRGEDLDTAGTRVWAAAEALAKAGGGSGATLSIVDKKDQAVLFVGDDADGAPIRVLTLAIRLTWGAPQVLAVTVSAQAVPRVPAHLLTADYPGYDPLYETRPFEMIEGGPQGQLVFVQRLPVTFQPSANLSRTVYFSNFIKWMGNTREASAWPVLAEMSDQFASGRWGGVTNYGHLKILGEAGTSDQIEILMWVSDNSGPENSTMTLSYDFRKMMKGGGYERLAFCRLQTTWVEILGPGVARVAPYPAYYGQFIEDMCPQFDAPDTLEPMQESLGHLLAGDDDPVVYMAPSGPVVRPIVREQTFETTLAHANLVGNIYYANYYEWQGQIRDRFFYELIPETFGGIGEKGELLALESRVDHLREAMPFDRIVLTLAVRELHACSVIFHVDYFRLEPDGSRVKIAYGMHRAVWTRRDEQGRPMAARFPDRVREAIDAAIAKSQTPT</sequence>
<keyword evidence="3" id="KW-0808">Transferase</keyword>
<dbReference type="Gene3D" id="3.40.366.10">
    <property type="entry name" value="Malonyl-Coenzyme A Acyl Carrier Protein, domain 2"/>
    <property type="match status" value="1"/>
</dbReference>
<dbReference type="Gene3D" id="3.90.470.20">
    <property type="entry name" value="4'-phosphopantetheinyl transferase domain"/>
    <property type="match status" value="1"/>
</dbReference>
<dbReference type="InterPro" id="IPR014031">
    <property type="entry name" value="Ketoacyl_synth_C"/>
</dbReference>
<dbReference type="InterPro" id="IPR049900">
    <property type="entry name" value="PKS_mFAS_DH"/>
</dbReference>
<keyword evidence="1" id="KW-0596">Phosphopantetheine</keyword>
<dbReference type="SUPFAM" id="SSF54637">
    <property type="entry name" value="Thioesterase/thiol ester dehydrase-isomerase"/>
    <property type="match status" value="1"/>
</dbReference>
<feature type="active site" description="Proton acceptor; for dehydratase activity" evidence="4">
    <location>
        <position position="1827"/>
    </location>
</feature>
<dbReference type="Gene3D" id="1.10.1200.10">
    <property type="entry name" value="ACP-like"/>
    <property type="match status" value="2"/>
</dbReference>
<dbReference type="InterPro" id="IPR049551">
    <property type="entry name" value="PKS_DH_C"/>
</dbReference>
<evidence type="ECO:0008006" key="10">
    <source>
        <dbReference type="Google" id="ProtNLM"/>
    </source>
</evidence>
<dbReference type="GO" id="GO:0005737">
    <property type="term" value="C:cytoplasm"/>
    <property type="evidence" value="ECO:0007669"/>
    <property type="project" value="TreeGrafter"/>
</dbReference>
<dbReference type="SMART" id="SM00826">
    <property type="entry name" value="PKS_DH"/>
    <property type="match status" value="1"/>
</dbReference>
<dbReference type="Pfam" id="PF08659">
    <property type="entry name" value="KR"/>
    <property type="match status" value="1"/>
</dbReference>
<dbReference type="Gene3D" id="3.40.50.720">
    <property type="entry name" value="NAD(P)-binding Rossmann-like Domain"/>
    <property type="match status" value="1"/>
</dbReference>
<dbReference type="Gene3D" id="3.10.129.110">
    <property type="entry name" value="Polyketide synthase dehydratase"/>
    <property type="match status" value="1"/>
</dbReference>
<dbReference type="Pfam" id="PF00550">
    <property type="entry name" value="PP-binding"/>
    <property type="match status" value="1"/>
</dbReference>
<dbReference type="Pfam" id="PF00698">
    <property type="entry name" value="Acyl_transf_1"/>
    <property type="match status" value="1"/>
</dbReference>
<dbReference type="InterPro" id="IPR037143">
    <property type="entry name" value="4-PPantetheinyl_Trfase_dom_sf"/>
</dbReference>
<feature type="region of interest" description="C-terminal hotdog fold" evidence="4">
    <location>
        <begin position="1938"/>
        <end position="2092"/>
    </location>
</feature>
<dbReference type="Pfam" id="PF21089">
    <property type="entry name" value="PKS_DH_N"/>
    <property type="match status" value="1"/>
</dbReference>
<dbReference type="Pfam" id="PF14765">
    <property type="entry name" value="PS-DH"/>
    <property type="match status" value="1"/>
</dbReference>
<evidence type="ECO:0000259" key="7">
    <source>
        <dbReference type="PROSITE" id="PS52019"/>
    </source>
</evidence>
<dbReference type="InterPro" id="IPR013968">
    <property type="entry name" value="PKS_KR"/>
</dbReference>
<dbReference type="InterPro" id="IPR050091">
    <property type="entry name" value="PKS_NRPS_Biosynth_Enz"/>
</dbReference>
<reference evidence="8 9" key="1">
    <citation type="submission" date="2019-11" db="EMBL/GenBank/DDBJ databases">
        <title>Comparative genomics of hydrocarbon-degrading Desulfosarcina strains.</title>
        <authorList>
            <person name="Watanabe M."/>
            <person name="Kojima H."/>
            <person name="Fukui M."/>
        </authorList>
    </citation>
    <scope>NUCLEOTIDE SEQUENCE [LARGE SCALE GENOMIC DNA]</scope>
    <source>
        <strain evidence="8 9">PL12</strain>
    </source>
</reference>
<dbReference type="SMART" id="SM00822">
    <property type="entry name" value="PKS_KR"/>
    <property type="match status" value="1"/>
</dbReference>
<dbReference type="GO" id="GO:0004312">
    <property type="term" value="F:fatty acid synthase activity"/>
    <property type="evidence" value="ECO:0007669"/>
    <property type="project" value="TreeGrafter"/>
</dbReference>
<dbReference type="OrthoDB" id="9778690at2"/>
<dbReference type="InterPro" id="IPR057326">
    <property type="entry name" value="KR_dom"/>
</dbReference>
<dbReference type="Pfam" id="PF00109">
    <property type="entry name" value="ketoacyl-synt"/>
    <property type="match status" value="1"/>
</dbReference>
<feature type="domain" description="Carrier" evidence="5">
    <location>
        <begin position="1122"/>
        <end position="1201"/>
    </location>
</feature>
<dbReference type="EMBL" id="AP021874">
    <property type="protein sequence ID" value="BBO69236.1"/>
    <property type="molecule type" value="Genomic_DNA"/>
</dbReference>
<dbReference type="Proteomes" id="UP000427906">
    <property type="component" value="Chromosome"/>
</dbReference>
<organism evidence="8 9">
    <name type="scientific">Desulfosarcina alkanivorans</name>
    <dbReference type="NCBI Taxonomy" id="571177"/>
    <lineage>
        <taxon>Bacteria</taxon>
        <taxon>Pseudomonadati</taxon>
        <taxon>Thermodesulfobacteriota</taxon>
        <taxon>Desulfobacteria</taxon>
        <taxon>Desulfobacterales</taxon>
        <taxon>Desulfosarcinaceae</taxon>
        <taxon>Desulfosarcina</taxon>
    </lineage>
</organism>
<dbReference type="CDD" id="cd00833">
    <property type="entry name" value="PKS"/>
    <property type="match status" value="1"/>
</dbReference>
<dbReference type="SUPFAM" id="SSF55048">
    <property type="entry name" value="Probable ACP-binding domain of malonyl-CoA ACP transacylase"/>
    <property type="match status" value="1"/>
</dbReference>
<dbReference type="GO" id="GO:0000287">
    <property type="term" value="F:magnesium ion binding"/>
    <property type="evidence" value="ECO:0007669"/>
    <property type="project" value="InterPro"/>
</dbReference>
<keyword evidence="2" id="KW-0597">Phosphoprotein</keyword>
<dbReference type="Pfam" id="PF02801">
    <property type="entry name" value="Ketoacyl-synt_C"/>
    <property type="match status" value="1"/>
</dbReference>
<evidence type="ECO:0000313" key="8">
    <source>
        <dbReference type="EMBL" id="BBO69236.1"/>
    </source>
</evidence>
<evidence type="ECO:0000256" key="3">
    <source>
        <dbReference type="ARBA" id="ARBA00022679"/>
    </source>
</evidence>
<evidence type="ECO:0000259" key="5">
    <source>
        <dbReference type="PROSITE" id="PS50075"/>
    </source>
</evidence>
<dbReference type="InterPro" id="IPR036291">
    <property type="entry name" value="NAD(P)-bd_dom_sf"/>
</dbReference>
<dbReference type="PROSITE" id="PS52004">
    <property type="entry name" value="KS3_2"/>
    <property type="match status" value="1"/>
</dbReference>
<keyword evidence="9" id="KW-1185">Reference proteome</keyword>
<dbReference type="KEGG" id="dalk:DSCA_31660"/>
<dbReference type="InterPro" id="IPR020841">
    <property type="entry name" value="PKS_Beta-ketoAc_synthase_dom"/>
</dbReference>
<dbReference type="InterPro" id="IPR014030">
    <property type="entry name" value="Ketoacyl_synth_N"/>
</dbReference>
<dbReference type="SUPFAM" id="SSF47336">
    <property type="entry name" value="ACP-like"/>
    <property type="match status" value="2"/>
</dbReference>
<evidence type="ECO:0000256" key="1">
    <source>
        <dbReference type="ARBA" id="ARBA00022450"/>
    </source>
</evidence>
<dbReference type="InterPro" id="IPR020807">
    <property type="entry name" value="PKS_DH"/>
</dbReference>
<evidence type="ECO:0000313" key="9">
    <source>
        <dbReference type="Proteomes" id="UP000427906"/>
    </source>
</evidence>
<dbReference type="InterPro" id="IPR014043">
    <property type="entry name" value="Acyl_transferase_dom"/>
</dbReference>
<dbReference type="GO" id="GO:0071770">
    <property type="term" value="P:DIM/DIP cell wall layer assembly"/>
    <property type="evidence" value="ECO:0007669"/>
    <property type="project" value="TreeGrafter"/>
</dbReference>
<dbReference type="Gene3D" id="3.40.47.10">
    <property type="match status" value="1"/>
</dbReference>
<name>A0A5K7YJ89_9BACT</name>
<dbReference type="InterPro" id="IPR016039">
    <property type="entry name" value="Thiolase-like"/>
</dbReference>
<dbReference type="InterPro" id="IPR001227">
    <property type="entry name" value="Ac_transferase_dom_sf"/>
</dbReference>
<evidence type="ECO:0000256" key="2">
    <source>
        <dbReference type="ARBA" id="ARBA00022553"/>
    </source>
</evidence>
<feature type="active site" description="Proton donor; for dehydratase activity" evidence="4">
    <location>
        <position position="2011"/>
    </location>
</feature>
<feature type="region of interest" description="N-terminal hotdog fold" evidence="4">
    <location>
        <begin position="1795"/>
        <end position="1925"/>
    </location>
</feature>
<dbReference type="SUPFAM" id="SSF53901">
    <property type="entry name" value="Thiolase-like"/>
    <property type="match status" value="1"/>
</dbReference>
<protein>
    <recommendedName>
        <fullName evidence="10">Polyketide synthase</fullName>
    </recommendedName>
</protein>
<dbReference type="SMART" id="SM00827">
    <property type="entry name" value="PKS_AT"/>
    <property type="match status" value="1"/>
</dbReference>
<dbReference type="SUPFAM" id="SSF51735">
    <property type="entry name" value="NAD(P)-binding Rossmann-fold domains"/>
    <property type="match status" value="1"/>
</dbReference>
<proteinExistence type="predicted"/>
<dbReference type="InterPro" id="IPR042104">
    <property type="entry name" value="PKS_dehydratase_sf"/>
</dbReference>
<dbReference type="InterPro" id="IPR036736">
    <property type="entry name" value="ACP-like_sf"/>
</dbReference>
<dbReference type="InterPro" id="IPR016035">
    <property type="entry name" value="Acyl_Trfase/lysoPLipase"/>
</dbReference>
<gene>
    <name evidence="8" type="ORF">DSCA_31660</name>
</gene>
<dbReference type="InterPro" id="IPR029069">
    <property type="entry name" value="HotDog_dom_sf"/>
</dbReference>
<dbReference type="SMART" id="SM00825">
    <property type="entry name" value="PKS_KS"/>
    <property type="match status" value="1"/>
</dbReference>
<dbReference type="PROSITE" id="PS52019">
    <property type="entry name" value="PKS_MFAS_DH"/>
    <property type="match status" value="1"/>
</dbReference>
<dbReference type="PANTHER" id="PTHR43775">
    <property type="entry name" value="FATTY ACID SYNTHASE"/>
    <property type="match status" value="1"/>
</dbReference>
<dbReference type="InterPro" id="IPR016036">
    <property type="entry name" value="Malonyl_transacylase_ACP-bd"/>
</dbReference>
<dbReference type="Gene3D" id="3.10.129.10">
    <property type="entry name" value="Hotdog Thioesterase"/>
    <property type="match status" value="2"/>
</dbReference>
<dbReference type="GO" id="GO:0006633">
    <property type="term" value="P:fatty acid biosynthetic process"/>
    <property type="evidence" value="ECO:0007669"/>
    <property type="project" value="TreeGrafter"/>
</dbReference>
<dbReference type="SUPFAM" id="SSF52151">
    <property type="entry name" value="FabD/lysophospholipase-like"/>
    <property type="match status" value="1"/>
</dbReference>
<dbReference type="GO" id="GO:0005886">
    <property type="term" value="C:plasma membrane"/>
    <property type="evidence" value="ECO:0007669"/>
    <property type="project" value="TreeGrafter"/>
</dbReference>
<accession>A0A5K7YJ89</accession>
<dbReference type="InterPro" id="IPR049552">
    <property type="entry name" value="PKS_DH_N"/>
</dbReference>
<dbReference type="PROSITE" id="PS50075">
    <property type="entry name" value="CARRIER"/>
    <property type="match status" value="2"/>
</dbReference>
<feature type="domain" description="Ketosynthase family 3 (KS3)" evidence="6">
    <location>
        <begin position="7"/>
        <end position="470"/>
    </location>
</feature>
<dbReference type="PANTHER" id="PTHR43775:SF37">
    <property type="entry name" value="SI:DKEY-61P9.11"/>
    <property type="match status" value="1"/>
</dbReference>
<feature type="domain" description="PKS/mFAS DH" evidence="7">
    <location>
        <begin position="1795"/>
        <end position="2092"/>
    </location>
</feature>
<evidence type="ECO:0000259" key="6">
    <source>
        <dbReference type="PROSITE" id="PS52004"/>
    </source>
</evidence>
<evidence type="ECO:0000256" key="4">
    <source>
        <dbReference type="PROSITE-ProRule" id="PRU01363"/>
    </source>
</evidence>
<dbReference type="PROSITE" id="PS51257">
    <property type="entry name" value="PROKAR_LIPOPROTEIN"/>
    <property type="match status" value="1"/>
</dbReference>
<dbReference type="InterPro" id="IPR009081">
    <property type="entry name" value="PP-bd_ACP"/>
</dbReference>